<evidence type="ECO:0008006" key="4">
    <source>
        <dbReference type="Google" id="ProtNLM"/>
    </source>
</evidence>
<gene>
    <name evidence="2" type="ORF">NTH_02234</name>
</gene>
<dbReference type="RefSeq" id="WP_338530062.1">
    <property type="nucleotide sequence ID" value="NZ_CP030941.1"/>
</dbReference>
<evidence type="ECO:0000313" key="2">
    <source>
        <dbReference type="EMBL" id="UUP17760.1"/>
    </source>
</evidence>
<proteinExistence type="predicted"/>
<accession>A0ABY5MID5</accession>
<reference evidence="2 3" key="1">
    <citation type="submission" date="2018-07" db="EMBL/GenBank/DDBJ databases">
        <title>Genome sequence of Nitratireductor thuwali#1536.</title>
        <authorList>
            <person name="Michoud G."/>
            <person name="Merlino G."/>
            <person name="Sefrji F.O."/>
            <person name="Daffonchio D."/>
        </authorList>
    </citation>
    <scope>NUCLEOTIDE SEQUENCE [LARGE SCALE GENOMIC DNA]</scope>
    <source>
        <strain evidence="3">Nit1536</strain>
    </source>
</reference>
<organism evidence="2 3">
    <name type="scientific">Nitratireductor thuwali</name>
    <dbReference type="NCBI Taxonomy" id="2267699"/>
    <lineage>
        <taxon>Bacteria</taxon>
        <taxon>Pseudomonadati</taxon>
        <taxon>Pseudomonadota</taxon>
        <taxon>Alphaproteobacteria</taxon>
        <taxon>Hyphomicrobiales</taxon>
        <taxon>Phyllobacteriaceae</taxon>
        <taxon>Nitratireductor</taxon>
    </lineage>
</organism>
<dbReference type="EMBL" id="CP030941">
    <property type="protein sequence ID" value="UUP17760.1"/>
    <property type="molecule type" value="Genomic_DNA"/>
</dbReference>
<evidence type="ECO:0000256" key="1">
    <source>
        <dbReference type="SAM" id="MobiDB-lite"/>
    </source>
</evidence>
<name>A0ABY5MID5_9HYPH</name>
<dbReference type="Proteomes" id="UP001342418">
    <property type="component" value="Chromosome"/>
</dbReference>
<feature type="region of interest" description="Disordered" evidence="1">
    <location>
        <begin position="1"/>
        <end position="25"/>
    </location>
</feature>
<keyword evidence="3" id="KW-1185">Reference proteome</keyword>
<feature type="compositionally biased region" description="Low complexity" evidence="1">
    <location>
        <begin position="52"/>
        <end position="61"/>
    </location>
</feature>
<feature type="compositionally biased region" description="Basic residues" evidence="1">
    <location>
        <begin position="68"/>
        <end position="83"/>
    </location>
</feature>
<evidence type="ECO:0000313" key="3">
    <source>
        <dbReference type="Proteomes" id="UP001342418"/>
    </source>
</evidence>
<feature type="region of interest" description="Disordered" evidence="1">
    <location>
        <begin position="52"/>
        <end position="83"/>
    </location>
</feature>
<protein>
    <recommendedName>
        <fullName evidence="4">Transcriptional regulator</fullName>
    </recommendedName>
</protein>
<sequence>MSTLNQTTLFKPARPSATSKAETTTSVARGIIEAEAKARDAKSARLREARLAQEAAEAANPPAEPAKKKAVRKKPVARKAKTA</sequence>
<feature type="compositionally biased region" description="Polar residues" evidence="1">
    <location>
        <begin position="16"/>
        <end position="25"/>
    </location>
</feature>